<dbReference type="Proteomes" id="UP001168167">
    <property type="component" value="Unassembled WGS sequence"/>
</dbReference>
<reference evidence="1" key="1">
    <citation type="submission" date="2022-08" db="EMBL/GenBank/DDBJ databases">
        <authorList>
            <person name="Dzunkova M."/>
            <person name="La Clair J."/>
            <person name="Tyml T."/>
            <person name="Doud D."/>
            <person name="Schulz F."/>
            <person name="Piquer S."/>
            <person name="Porcel Sanchis D."/>
            <person name="Osborn A."/>
            <person name="Robinson D."/>
            <person name="Louie K.B."/>
            <person name="Bowen B.P."/>
            <person name="Bowers R."/>
            <person name="Lee J."/>
            <person name="Arnau Llombart V."/>
            <person name="Diaz Villanueva W."/>
            <person name="Gosliner T."/>
            <person name="Northen T."/>
            <person name="Cheng J.-F."/>
            <person name="Burkart M.D."/>
            <person name="Woyke T."/>
        </authorList>
    </citation>
    <scope>NUCLEOTIDE SEQUENCE</scope>
    <source>
        <strain evidence="1">Df01</strain>
    </source>
</reference>
<name>A0ABT7QMP2_9GAMM</name>
<evidence type="ECO:0000313" key="2">
    <source>
        <dbReference type="Proteomes" id="UP001168167"/>
    </source>
</evidence>
<dbReference type="EMBL" id="JANQAO010000003">
    <property type="protein sequence ID" value="MDM5147675.1"/>
    <property type="molecule type" value="Genomic_DNA"/>
</dbReference>
<accession>A0ABT7QMP2</accession>
<keyword evidence="2" id="KW-1185">Reference proteome</keyword>
<sequence>MNQQFISKSGQTLGGLSEFAAKHNSVFVVTVCNGLGFLLSLGGLTGRPAAETIKLSAAAWVRAIKKHGVPQYPSGATRAWHPTDAARLQEAFEAAGADAEGQWPSPKKVMSYCSPCADWDNPFIKKDAPRLEQKKGEPVTSELCAKILLTVVHKIKEPTPEEIAAFILKQRWKPTQ</sequence>
<proteinExistence type="predicted"/>
<protein>
    <submittedName>
        <fullName evidence="1">Uncharacterized protein</fullName>
    </submittedName>
</protein>
<organism evidence="1 2">
    <name type="scientific">Candidatus Doriopsillibacter californiensis</name>
    <dbReference type="NCBI Taxonomy" id="2970740"/>
    <lineage>
        <taxon>Bacteria</taxon>
        <taxon>Pseudomonadati</taxon>
        <taxon>Pseudomonadota</taxon>
        <taxon>Gammaproteobacteria</taxon>
        <taxon>Candidatus Tethybacterales</taxon>
        <taxon>Candidatus Persebacteraceae</taxon>
        <taxon>Candidatus Doriopsillibacter</taxon>
    </lineage>
</organism>
<comment type="caution">
    <text evidence="1">The sequence shown here is derived from an EMBL/GenBank/DDBJ whole genome shotgun (WGS) entry which is preliminary data.</text>
</comment>
<gene>
    <name evidence="1" type="ORF">NQX30_04730</name>
</gene>
<evidence type="ECO:0000313" key="1">
    <source>
        <dbReference type="EMBL" id="MDM5147675.1"/>
    </source>
</evidence>
<reference evidence="1" key="2">
    <citation type="journal article" date="2023" name="Microbiome">
        <title>Synthase-selected sorting approach identifies a beta-lactone synthase in a nudibranch symbiotic bacterium.</title>
        <authorList>
            <person name="Dzunkova M."/>
            <person name="La Clair J.J."/>
            <person name="Tyml T."/>
            <person name="Doud D."/>
            <person name="Schulz F."/>
            <person name="Piquer-Esteban S."/>
            <person name="Porcel Sanchis D."/>
            <person name="Osborn A."/>
            <person name="Robinson D."/>
            <person name="Louie K.B."/>
            <person name="Bowen B.P."/>
            <person name="Bowers R.M."/>
            <person name="Lee J."/>
            <person name="Arnau V."/>
            <person name="Diaz-Villanueva W."/>
            <person name="Stepanauskas R."/>
            <person name="Gosliner T."/>
            <person name="Date S.V."/>
            <person name="Northen T.R."/>
            <person name="Cheng J.F."/>
            <person name="Burkart M.D."/>
            <person name="Woyke T."/>
        </authorList>
    </citation>
    <scope>NUCLEOTIDE SEQUENCE</scope>
    <source>
        <strain evidence="1">Df01</strain>
    </source>
</reference>